<dbReference type="PANTHER" id="PTHR23180:SF160">
    <property type="entry name" value="ADP-RIBOSYLATION FACTOR GTPASE-ACTIVATING PROTEIN EFFECTOR PROTEIN 1"/>
    <property type="match status" value="1"/>
</dbReference>
<evidence type="ECO:0000313" key="11">
    <source>
        <dbReference type="EMBL" id="KAG2224940.1"/>
    </source>
</evidence>
<dbReference type="GO" id="GO:0046872">
    <property type="term" value="F:metal ion binding"/>
    <property type="evidence" value="ECO:0007669"/>
    <property type="project" value="UniProtKB-KW"/>
</dbReference>
<dbReference type="GO" id="GO:0005737">
    <property type="term" value="C:cytoplasm"/>
    <property type="evidence" value="ECO:0007669"/>
    <property type="project" value="InterPro"/>
</dbReference>
<dbReference type="InterPro" id="IPR001849">
    <property type="entry name" value="PH_domain"/>
</dbReference>
<gene>
    <name evidence="11" type="ORF">INT45_010889</name>
</gene>
<proteinExistence type="predicted"/>
<dbReference type="InterPro" id="IPR011993">
    <property type="entry name" value="PH-like_dom_sf"/>
</dbReference>
<name>A0A8H7SA71_9FUNG</name>
<dbReference type="Gene3D" id="1.20.1270.60">
    <property type="entry name" value="Arfaptin homology (AH) domain/BAR domain"/>
    <property type="match status" value="1"/>
</dbReference>
<feature type="compositionally biased region" description="Polar residues" evidence="7">
    <location>
        <begin position="1266"/>
        <end position="1285"/>
    </location>
</feature>
<feature type="compositionally biased region" description="Polar residues" evidence="7">
    <location>
        <begin position="1148"/>
        <end position="1159"/>
    </location>
</feature>
<keyword evidence="4" id="KW-0862">Zinc</keyword>
<feature type="compositionally biased region" description="Basic residues" evidence="7">
    <location>
        <begin position="1292"/>
        <end position="1303"/>
    </location>
</feature>
<evidence type="ECO:0000259" key="9">
    <source>
        <dbReference type="PROSITE" id="PS50003"/>
    </source>
</evidence>
<organism evidence="11 12">
    <name type="scientific">Circinella minor</name>
    <dbReference type="NCBI Taxonomy" id="1195481"/>
    <lineage>
        <taxon>Eukaryota</taxon>
        <taxon>Fungi</taxon>
        <taxon>Fungi incertae sedis</taxon>
        <taxon>Mucoromycota</taxon>
        <taxon>Mucoromycotina</taxon>
        <taxon>Mucoromycetes</taxon>
        <taxon>Mucorales</taxon>
        <taxon>Lichtheimiaceae</taxon>
        <taxon>Circinella</taxon>
    </lineage>
</organism>
<feature type="compositionally biased region" description="Low complexity" evidence="7">
    <location>
        <begin position="1185"/>
        <end position="1208"/>
    </location>
</feature>
<evidence type="ECO:0000256" key="6">
    <source>
        <dbReference type="ARBA" id="ARBA00023136"/>
    </source>
</evidence>
<feature type="domain" description="PH" evidence="9">
    <location>
        <begin position="295"/>
        <end position="392"/>
    </location>
</feature>
<evidence type="ECO:0000256" key="3">
    <source>
        <dbReference type="ARBA" id="ARBA00022723"/>
    </source>
</evidence>
<feature type="region of interest" description="Disordered" evidence="7">
    <location>
        <begin position="905"/>
        <end position="929"/>
    </location>
</feature>
<evidence type="ECO:0000259" key="10">
    <source>
        <dbReference type="PROSITE" id="PS51778"/>
    </source>
</evidence>
<feature type="compositionally biased region" description="Pro residues" evidence="7">
    <location>
        <begin position="910"/>
        <end position="922"/>
    </location>
</feature>
<comment type="subcellular location">
    <subcellularLocation>
        <location evidence="1">Membrane</location>
    </subcellularLocation>
</comment>
<evidence type="ECO:0000313" key="12">
    <source>
        <dbReference type="Proteomes" id="UP000646827"/>
    </source>
</evidence>
<feature type="domain" description="VASt" evidence="10">
    <location>
        <begin position="945"/>
        <end position="1122"/>
    </location>
</feature>
<feature type="region of interest" description="Disordered" evidence="7">
    <location>
        <begin position="1176"/>
        <end position="1208"/>
    </location>
</feature>
<feature type="region of interest" description="Disordered" evidence="7">
    <location>
        <begin position="850"/>
        <end position="891"/>
    </location>
</feature>
<comment type="caution">
    <text evidence="11">The sequence shown here is derived from an EMBL/GenBank/DDBJ whole genome shotgun (WGS) entry which is preliminary data.</text>
</comment>
<keyword evidence="2 8" id="KW-0812">Transmembrane</keyword>
<sequence length="1563" mass="176951">MHSANHSSPFPTLITVHDAITDSPIYRSNVVHWDEQLDLFDKWLATLSNQFKQYLEKLNKFNSDTAAICEKVKPPPNMDDSLIASSLTIPAFNRFSVALQSTIACQTKMVLDIQTTYIEPLHQLSKTYLKDFKEFRKQHDKALDQYESQLQRYAALGKSKDPILLRDEAELLHDARKEYIQLSGQHTVRVVNFRGLLANLLVERISTSSKPQNNFEDLAQIWNHIHTSITGWRQWLIDDQQTCIYELRKMQLVRERLETEFLKLLEPRKELSYYTLASSPLPINGQLSSKTKVTSGCKWGYLFIRISRHTWTRRWCFVYNEYFGWCTVSSKPGRMVTVEEKIFMTTSEVKAINEGERRFCFEIKHPHGVYLLQTETVEDLRDWIACLNWTRRSDGVISSHKDYEENSSIVNSFQQSSSVSSNDSSSLSRSTSSLTARPPSSSTGTARISRRSYKAKSTTTITTPRDIPVTLSTSKTPVYNNLPNNTKLHSISGLVFSPSRSSLSTAQQQEQEQGSPSSAVAYVSNSLSKHGTSFMTYLSLSPVLVWEAARYKSIQSIQVPDSLWGVPWPILGTMLIANNHPAVGQLGTMTSTEKSGVLWPLGHNSVSNLNVDILNYELQEENNMLRKMFGGVKPDEVVLDVFIGVLRRKQEPLKPIEEITDDVSIDSFDKELCSQLVTLNSSPPSEFGYGYGGKGYVTQSTFWFYSFTMIACVNTLAIKLTSIENVRVLRDPSINTDMNNVLVIDLISNDPSCEAIQSPLVFSIPHEEINTLAEKLRFAINNAKHDEPMQLRNIYAKITQMSQSQRSRSSSLLSIDQLTGATATAETKKKRKRLSFRALGSSRPVIAQKKPAESTVIDEENDKLPAVGVTTNERGGGIDNSNNNNSNDTLVPAQQSAGTTVIAPKKVQAPPSPPPPPPTPPVDPDELPLHIKTPAEPIACECDGHLDKLETEIEFPISAKRLYDIMFSDEANASPSDGGVWLGKTNGTEGHDLRVSCWYNADSQTKRTLKYIMPVSNPIVRMNEAEVVETQVLHKKDDYRCYVVQISTRTAALPYADAFIPSVRYCITWVDKSKCKLTIHLGVAWVQRVLVRAIVTRAAMKGMSDSIKVFIPVIEEAANIKSEQVEMERETQQQRYQEQKEQYDQKYSKSNTTLQSSSPVVENLSVSSPLVDAASKKPVLHENKNNGTTTTTIDNSSGNNNNNGNSALTTITKNQQRTIKHADDGLQRQKTQVAAISTRVTTSILQHTTKSGTSQQLQFNDTKINGHQNAQREITTTGDSNSNTYLKPPSFHARRPSYRRHKSSNSSTGSGRRSRRGSSDRQQQQRKSKRRIVPIRVFLLVVAIIWVFFGMWKMFVWFNGFSSSSSYPFDNIAMGSSDEVFAENKSTSDIENGSMNNNNHDNNNIRPTTTVLDRKAVYLRDLEEQGILYSNLQPPYADSESFQLFLEKTAGQNELQQGGYRWSMDRYRQIAFDLDTSRDRIAILRHDLLMIFKLLNKVDMDLRESQYMNWLLDGRNQCHINLQRQQEQQEILDHHPPSLPCQEIIYQLDTYFFYRHRQHINVY</sequence>
<keyword evidence="5 8" id="KW-1133">Transmembrane helix</keyword>
<dbReference type="Gene3D" id="2.30.29.30">
    <property type="entry name" value="Pleckstrin-homology domain (PH domain)/Phosphotyrosine-binding domain (PTB)"/>
    <property type="match status" value="1"/>
</dbReference>
<dbReference type="GO" id="GO:0016020">
    <property type="term" value="C:membrane"/>
    <property type="evidence" value="ECO:0007669"/>
    <property type="project" value="UniProtKB-SubCell"/>
</dbReference>
<keyword evidence="6 8" id="KW-0472">Membrane</keyword>
<dbReference type="PANTHER" id="PTHR23180">
    <property type="entry name" value="CENTAURIN/ARF"/>
    <property type="match status" value="1"/>
</dbReference>
<evidence type="ECO:0000256" key="2">
    <source>
        <dbReference type="ARBA" id="ARBA00022692"/>
    </source>
</evidence>
<feature type="transmembrane region" description="Helical" evidence="8">
    <location>
        <begin position="1337"/>
        <end position="1358"/>
    </location>
</feature>
<keyword evidence="12" id="KW-1185">Reference proteome</keyword>
<feature type="region of interest" description="Disordered" evidence="7">
    <location>
        <begin position="414"/>
        <end position="468"/>
    </location>
</feature>
<evidence type="ECO:0000256" key="5">
    <source>
        <dbReference type="ARBA" id="ARBA00022989"/>
    </source>
</evidence>
<accession>A0A8H7SA71</accession>
<feature type="compositionally biased region" description="Basic and acidic residues" evidence="7">
    <location>
        <begin position="1124"/>
        <end position="1147"/>
    </location>
</feature>
<dbReference type="Proteomes" id="UP000646827">
    <property type="component" value="Unassembled WGS sequence"/>
</dbReference>
<evidence type="ECO:0000256" key="8">
    <source>
        <dbReference type="SAM" id="Phobius"/>
    </source>
</evidence>
<dbReference type="Pfam" id="PF16016">
    <property type="entry name" value="VASt"/>
    <property type="match status" value="1"/>
</dbReference>
<dbReference type="PROSITE" id="PS51778">
    <property type="entry name" value="VAST"/>
    <property type="match status" value="1"/>
</dbReference>
<dbReference type="InterPro" id="IPR027267">
    <property type="entry name" value="AH/BAR_dom_sf"/>
</dbReference>
<dbReference type="PROSITE" id="PS50003">
    <property type="entry name" value="PH_DOMAIN"/>
    <property type="match status" value="1"/>
</dbReference>
<keyword evidence="3" id="KW-0479">Metal-binding</keyword>
<dbReference type="InterPro" id="IPR004148">
    <property type="entry name" value="BAR_dom"/>
</dbReference>
<reference evidence="11 12" key="1">
    <citation type="submission" date="2020-12" db="EMBL/GenBank/DDBJ databases">
        <title>Metabolic potential, ecology and presence of endohyphal bacteria is reflected in genomic diversity of Mucoromycotina.</title>
        <authorList>
            <person name="Muszewska A."/>
            <person name="Okrasinska A."/>
            <person name="Steczkiewicz K."/>
            <person name="Drgas O."/>
            <person name="Orlowska M."/>
            <person name="Perlinska-Lenart U."/>
            <person name="Aleksandrzak-Piekarczyk T."/>
            <person name="Szatraj K."/>
            <person name="Zielenkiewicz U."/>
            <person name="Pilsyk S."/>
            <person name="Malc E."/>
            <person name="Mieczkowski P."/>
            <person name="Kruszewska J.S."/>
            <person name="Biernat P."/>
            <person name="Pawlowska J."/>
        </authorList>
    </citation>
    <scope>NUCLEOTIDE SEQUENCE [LARGE SCALE GENOMIC DNA]</scope>
    <source>
        <strain evidence="11 12">CBS 142.35</strain>
    </source>
</reference>
<dbReference type="EMBL" id="JAEPRB010000035">
    <property type="protein sequence ID" value="KAG2224940.1"/>
    <property type="molecule type" value="Genomic_DNA"/>
</dbReference>
<evidence type="ECO:0000256" key="1">
    <source>
        <dbReference type="ARBA" id="ARBA00004370"/>
    </source>
</evidence>
<evidence type="ECO:0000256" key="7">
    <source>
        <dbReference type="SAM" id="MobiDB-lite"/>
    </source>
</evidence>
<feature type="region of interest" description="Disordered" evidence="7">
    <location>
        <begin position="1124"/>
        <end position="1159"/>
    </location>
</feature>
<feature type="region of interest" description="Disordered" evidence="7">
    <location>
        <begin position="1266"/>
        <end position="1328"/>
    </location>
</feature>
<dbReference type="SUPFAM" id="SSF103657">
    <property type="entry name" value="BAR/IMD domain-like"/>
    <property type="match status" value="1"/>
</dbReference>
<dbReference type="Pfam" id="PF00169">
    <property type="entry name" value="PH"/>
    <property type="match status" value="1"/>
</dbReference>
<dbReference type="Pfam" id="PF16746">
    <property type="entry name" value="BAR_3"/>
    <property type="match status" value="1"/>
</dbReference>
<dbReference type="OrthoDB" id="10070851at2759"/>
<dbReference type="InterPro" id="IPR045258">
    <property type="entry name" value="ACAP1/2/3-like"/>
</dbReference>
<evidence type="ECO:0000256" key="4">
    <source>
        <dbReference type="ARBA" id="ARBA00022833"/>
    </source>
</evidence>
<dbReference type="InterPro" id="IPR031968">
    <property type="entry name" value="VASt"/>
</dbReference>
<protein>
    <submittedName>
        <fullName evidence="11">Uncharacterized protein</fullName>
    </submittedName>
</protein>
<dbReference type="GO" id="GO:0005096">
    <property type="term" value="F:GTPase activator activity"/>
    <property type="evidence" value="ECO:0007669"/>
    <property type="project" value="InterPro"/>
</dbReference>
<dbReference type="SMART" id="SM00233">
    <property type="entry name" value="PH"/>
    <property type="match status" value="1"/>
</dbReference>
<dbReference type="SUPFAM" id="SSF50729">
    <property type="entry name" value="PH domain-like"/>
    <property type="match status" value="1"/>
</dbReference>
<feature type="compositionally biased region" description="Low complexity" evidence="7">
    <location>
        <begin position="414"/>
        <end position="442"/>
    </location>
</feature>